<keyword evidence="2" id="KW-1185">Reference proteome</keyword>
<proteinExistence type="predicted"/>
<gene>
    <name evidence="1" type="ORF">HZH66_002812</name>
</gene>
<organism evidence="1 2">
    <name type="scientific">Vespula vulgaris</name>
    <name type="common">Yellow jacket</name>
    <name type="synonym">Wasp</name>
    <dbReference type="NCBI Taxonomy" id="7454"/>
    <lineage>
        <taxon>Eukaryota</taxon>
        <taxon>Metazoa</taxon>
        <taxon>Ecdysozoa</taxon>
        <taxon>Arthropoda</taxon>
        <taxon>Hexapoda</taxon>
        <taxon>Insecta</taxon>
        <taxon>Pterygota</taxon>
        <taxon>Neoptera</taxon>
        <taxon>Endopterygota</taxon>
        <taxon>Hymenoptera</taxon>
        <taxon>Apocrita</taxon>
        <taxon>Aculeata</taxon>
        <taxon>Vespoidea</taxon>
        <taxon>Vespidae</taxon>
        <taxon>Vespinae</taxon>
        <taxon>Vespula</taxon>
    </lineage>
</organism>
<protein>
    <submittedName>
        <fullName evidence="1">Uncharacterized protein</fullName>
    </submittedName>
</protein>
<dbReference type="Proteomes" id="UP000614350">
    <property type="component" value="Unassembled WGS sequence"/>
</dbReference>
<accession>A0A834NGK6</accession>
<name>A0A834NGK6_VESVU</name>
<sequence>MDLRFIEQIDVSSRFTPAFIVVQTFTGEWEAMLTDLRFEKKLRIRRWTMIYRLGIKLRIPVDAGEIVALPGLKEEKEEGEKRVFRRWTSQEDKLWSGKRTKETGKRFVL</sequence>
<comment type="caution">
    <text evidence="1">The sequence shown here is derived from an EMBL/GenBank/DDBJ whole genome shotgun (WGS) entry which is preliminary data.</text>
</comment>
<evidence type="ECO:0000313" key="1">
    <source>
        <dbReference type="EMBL" id="KAF7408275.1"/>
    </source>
</evidence>
<dbReference type="AlphaFoldDB" id="A0A834NGK6"/>
<evidence type="ECO:0000313" key="2">
    <source>
        <dbReference type="Proteomes" id="UP000614350"/>
    </source>
</evidence>
<reference evidence="1" key="1">
    <citation type="journal article" date="2020" name="G3 (Bethesda)">
        <title>High-Quality Assemblies for Three Invasive Social Wasps from the &lt;i&gt;Vespula&lt;/i&gt; Genus.</title>
        <authorList>
            <person name="Harrop T.W.R."/>
            <person name="Guhlin J."/>
            <person name="McLaughlin G.M."/>
            <person name="Permina E."/>
            <person name="Stockwell P."/>
            <person name="Gilligan J."/>
            <person name="Le Lec M.F."/>
            <person name="Gruber M.A.M."/>
            <person name="Quinn O."/>
            <person name="Lovegrove M."/>
            <person name="Duncan E.J."/>
            <person name="Remnant E.J."/>
            <person name="Van Eeckhoven J."/>
            <person name="Graham B."/>
            <person name="Knapp R.A."/>
            <person name="Langford K.W."/>
            <person name="Kronenberg Z."/>
            <person name="Press M.O."/>
            <person name="Eacker S.M."/>
            <person name="Wilson-Rankin E.E."/>
            <person name="Purcell J."/>
            <person name="Lester P.J."/>
            <person name="Dearden P.K."/>
        </authorList>
    </citation>
    <scope>NUCLEOTIDE SEQUENCE</scope>
    <source>
        <strain evidence="1">Marl-1</strain>
    </source>
</reference>
<dbReference type="EMBL" id="JACSEA010000002">
    <property type="protein sequence ID" value="KAF7408275.1"/>
    <property type="molecule type" value="Genomic_DNA"/>
</dbReference>